<evidence type="ECO:0000256" key="2">
    <source>
        <dbReference type="ARBA" id="ARBA00022723"/>
    </source>
</evidence>
<dbReference type="PROSITE" id="PS51918">
    <property type="entry name" value="RADICAL_SAM"/>
    <property type="match status" value="1"/>
</dbReference>
<dbReference type="AlphaFoldDB" id="A0A381VH47"/>
<dbReference type="InterPro" id="IPR013785">
    <property type="entry name" value="Aldolase_TIM"/>
</dbReference>
<sequence length="292" mass="34157">MRYFEQAPEDNTFNLLMVDLTHRCNMECANCYLPNREIPDMDVTKFYAFLRKLPKRVIVRLIGAEPTIRNDLPDIIKNVKRCGHQVSVTTNGLRLSSRKYVQSLKESGLRMVLISMNGAADPDVYAVLDRGREYAEMKYNALKNAMEARMIINTGTIIAKGYNEFTFKDQIDLVRYLKKETNYRVRIKPILRFKSVGHIGRYMKDASYTLPDLEEQFNYYIEDATKVDDIVSPNHAILANFYELEDMYVRLIDWEIDDDGIPDSENELRGRVTEDWKVAPFFEHLKQNEFGY</sequence>
<dbReference type="Gene3D" id="3.20.20.70">
    <property type="entry name" value="Aldolase class I"/>
    <property type="match status" value="1"/>
</dbReference>
<dbReference type="InterPro" id="IPR007197">
    <property type="entry name" value="rSAM"/>
</dbReference>
<dbReference type="CDD" id="cd01335">
    <property type="entry name" value="Radical_SAM"/>
    <property type="match status" value="1"/>
</dbReference>
<dbReference type="Pfam" id="PF04055">
    <property type="entry name" value="Radical_SAM"/>
    <property type="match status" value="1"/>
</dbReference>
<organism evidence="6">
    <name type="scientific">marine metagenome</name>
    <dbReference type="NCBI Taxonomy" id="408172"/>
    <lineage>
        <taxon>unclassified sequences</taxon>
        <taxon>metagenomes</taxon>
        <taxon>ecological metagenomes</taxon>
    </lineage>
</organism>
<keyword evidence="2" id="KW-0479">Metal-binding</keyword>
<evidence type="ECO:0000256" key="4">
    <source>
        <dbReference type="ARBA" id="ARBA00023014"/>
    </source>
</evidence>
<name>A0A381VH47_9ZZZZ</name>
<dbReference type="GO" id="GO:0051536">
    <property type="term" value="F:iron-sulfur cluster binding"/>
    <property type="evidence" value="ECO:0007669"/>
    <property type="project" value="UniProtKB-KW"/>
</dbReference>
<feature type="domain" description="Radical SAM core" evidence="5">
    <location>
        <begin position="6"/>
        <end position="238"/>
    </location>
</feature>
<reference evidence="6" key="1">
    <citation type="submission" date="2018-05" db="EMBL/GenBank/DDBJ databases">
        <authorList>
            <person name="Lanie J.A."/>
            <person name="Ng W.-L."/>
            <person name="Kazmierczak K.M."/>
            <person name="Andrzejewski T.M."/>
            <person name="Davidsen T.M."/>
            <person name="Wayne K.J."/>
            <person name="Tettelin H."/>
            <person name="Glass J.I."/>
            <person name="Rusch D."/>
            <person name="Podicherti R."/>
            <person name="Tsui H.-C.T."/>
            <person name="Winkler M.E."/>
        </authorList>
    </citation>
    <scope>NUCLEOTIDE SEQUENCE</scope>
</reference>
<dbReference type="InterPro" id="IPR050377">
    <property type="entry name" value="Radical_SAM_PqqE_MftC-like"/>
</dbReference>
<evidence type="ECO:0000313" key="6">
    <source>
        <dbReference type="EMBL" id="SVA39675.1"/>
    </source>
</evidence>
<proteinExistence type="predicted"/>
<dbReference type="PANTHER" id="PTHR11228">
    <property type="entry name" value="RADICAL SAM DOMAIN PROTEIN"/>
    <property type="match status" value="1"/>
</dbReference>
<accession>A0A381VH47</accession>
<evidence type="ECO:0000256" key="1">
    <source>
        <dbReference type="ARBA" id="ARBA00022691"/>
    </source>
</evidence>
<dbReference type="PANTHER" id="PTHR11228:SF7">
    <property type="entry name" value="PQQA PEPTIDE CYCLASE"/>
    <property type="match status" value="1"/>
</dbReference>
<gene>
    <name evidence="6" type="ORF">METZ01_LOCUS92529</name>
</gene>
<dbReference type="EMBL" id="UINC01008829">
    <property type="protein sequence ID" value="SVA39675.1"/>
    <property type="molecule type" value="Genomic_DNA"/>
</dbReference>
<keyword evidence="4" id="KW-0411">Iron-sulfur</keyword>
<dbReference type="InterPro" id="IPR058240">
    <property type="entry name" value="rSAM_sf"/>
</dbReference>
<dbReference type="SFLD" id="SFLDG01067">
    <property type="entry name" value="SPASM/twitch_domain_containing"/>
    <property type="match status" value="1"/>
</dbReference>
<evidence type="ECO:0000259" key="5">
    <source>
        <dbReference type="PROSITE" id="PS51918"/>
    </source>
</evidence>
<keyword evidence="1" id="KW-0949">S-adenosyl-L-methionine</keyword>
<protein>
    <recommendedName>
        <fullName evidence="5">Radical SAM core domain-containing protein</fullName>
    </recommendedName>
</protein>
<dbReference type="SFLD" id="SFLDS00029">
    <property type="entry name" value="Radical_SAM"/>
    <property type="match status" value="1"/>
</dbReference>
<evidence type="ECO:0000256" key="3">
    <source>
        <dbReference type="ARBA" id="ARBA00023004"/>
    </source>
</evidence>
<dbReference type="SUPFAM" id="SSF102114">
    <property type="entry name" value="Radical SAM enzymes"/>
    <property type="match status" value="1"/>
</dbReference>
<dbReference type="GO" id="GO:0003824">
    <property type="term" value="F:catalytic activity"/>
    <property type="evidence" value="ECO:0007669"/>
    <property type="project" value="InterPro"/>
</dbReference>
<dbReference type="GO" id="GO:0046872">
    <property type="term" value="F:metal ion binding"/>
    <property type="evidence" value="ECO:0007669"/>
    <property type="project" value="UniProtKB-KW"/>
</dbReference>
<keyword evidence="3" id="KW-0408">Iron</keyword>